<protein>
    <recommendedName>
        <fullName evidence="5">SAM domain-containing protein</fullName>
    </recommendedName>
</protein>
<feature type="compositionally biased region" description="Gly residues" evidence="4">
    <location>
        <begin position="145"/>
        <end position="156"/>
    </location>
</feature>
<feature type="compositionally biased region" description="Gly residues" evidence="4">
    <location>
        <begin position="194"/>
        <end position="212"/>
    </location>
</feature>
<feature type="compositionally biased region" description="Basic and acidic residues" evidence="4">
    <location>
        <begin position="213"/>
        <end position="249"/>
    </location>
</feature>
<accession>A0A267F2U1</accession>
<dbReference type="Gene3D" id="1.10.150.50">
    <property type="entry name" value="Transcription Factor, Ets-1"/>
    <property type="match status" value="1"/>
</dbReference>
<evidence type="ECO:0000256" key="2">
    <source>
        <dbReference type="ARBA" id="ARBA00023043"/>
    </source>
</evidence>
<gene>
    <name evidence="6" type="ORF">BOX15_Mlig018940g1</name>
</gene>
<feature type="non-terminal residue" evidence="6">
    <location>
        <position position="1"/>
    </location>
</feature>
<evidence type="ECO:0000256" key="4">
    <source>
        <dbReference type="SAM" id="MobiDB-lite"/>
    </source>
</evidence>
<evidence type="ECO:0000313" key="6">
    <source>
        <dbReference type="EMBL" id="PAA68090.1"/>
    </source>
</evidence>
<dbReference type="EMBL" id="NIVC01001425">
    <property type="protein sequence ID" value="PAA68090.1"/>
    <property type="molecule type" value="Genomic_DNA"/>
</dbReference>
<evidence type="ECO:0000256" key="1">
    <source>
        <dbReference type="ARBA" id="ARBA00022737"/>
    </source>
</evidence>
<comment type="caution">
    <text evidence="6">The sequence shown here is derived from an EMBL/GenBank/DDBJ whole genome shotgun (WGS) entry which is preliminary data.</text>
</comment>
<dbReference type="PROSITE" id="PS50297">
    <property type="entry name" value="ANK_REP_REGION"/>
    <property type="match status" value="1"/>
</dbReference>
<evidence type="ECO:0000256" key="3">
    <source>
        <dbReference type="PROSITE-ProRule" id="PRU00023"/>
    </source>
</evidence>
<sequence>SSDSGTVLFSLLISGKEAEILARLSAAPSTPEDLRRLDNHGNTALHYAAAGGCTAAINELIERHGLDPDAVNLLGWSPFLVACRLGHLAAARVLARRADTRRVTVYGADGFTLAAAGNHVRLMEFLAGLALATECGSDGGVNRDGSGGVDRGGSGGVDRDGSGGVDRDGSGGVDRDGSGGVDRDGSGGVDRDGSGGVDRGGSGGVARDGSGGVDRDGSGGVDRDGSGGVDRDGSGGVDRDGSGGVARDESYKGAKFAVEESDGGFRVARQLGAPLCPAAFRGAMGSMRYLLARGFPFDGAGDSAATSPLHAAAAGGCAEACSLVIEQAGASGSRRDINGLTPRQVARLLGHCKLARLLPAGSDGEEDSDSETETRTEASRPLQPAAAGELEDCTKQQQQLSTELRPRRKSDLLLSCCRSPPGPSPPPPPPRPPPPLEVASSKKTVRFSCMANQFADRWRDTLGNPGYAESHWIGAERLVQAAPDWREALSKVHQMLARLPQTESLSVAGSQAKLFAPSFLVRPGNGICNPLFRFTTADDDKLALLLGKFGLSAYLPTLREQEIDADAFLLLTEDDLIGMGVNDPTERERMLKAIAEIRLDSCI</sequence>
<dbReference type="AlphaFoldDB" id="A0A267F2U1"/>
<dbReference type="SMART" id="SM00248">
    <property type="entry name" value="ANK"/>
    <property type="match status" value="3"/>
</dbReference>
<keyword evidence="1" id="KW-0677">Repeat</keyword>
<keyword evidence="2 3" id="KW-0040">ANK repeat</keyword>
<dbReference type="Pfam" id="PF00536">
    <property type="entry name" value="SAM_1"/>
    <property type="match status" value="1"/>
</dbReference>
<reference evidence="6 7" key="1">
    <citation type="submission" date="2017-06" db="EMBL/GenBank/DDBJ databases">
        <title>A platform for efficient transgenesis in Macrostomum lignano, a flatworm model organism for stem cell research.</title>
        <authorList>
            <person name="Berezikov E."/>
        </authorList>
    </citation>
    <scope>NUCLEOTIDE SEQUENCE [LARGE SCALE GENOMIC DNA]</scope>
    <source>
        <strain evidence="6">DV1</strain>
        <tissue evidence="6">Whole organism</tissue>
    </source>
</reference>
<evidence type="ECO:0000259" key="5">
    <source>
        <dbReference type="PROSITE" id="PS50105"/>
    </source>
</evidence>
<feature type="region of interest" description="Disordered" evidence="4">
    <location>
        <begin position="140"/>
        <end position="249"/>
    </location>
</feature>
<keyword evidence="7" id="KW-1185">Reference proteome</keyword>
<dbReference type="SUPFAM" id="SSF48403">
    <property type="entry name" value="Ankyrin repeat"/>
    <property type="match status" value="1"/>
</dbReference>
<feature type="region of interest" description="Disordered" evidence="4">
    <location>
        <begin position="359"/>
        <end position="439"/>
    </location>
</feature>
<dbReference type="PANTHER" id="PTHR24161">
    <property type="entry name" value="ANK_REP_REGION DOMAIN-CONTAINING PROTEIN-RELATED"/>
    <property type="match status" value="1"/>
</dbReference>
<dbReference type="Proteomes" id="UP000215902">
    <property type="component" value="Unassembled WGS sequence"/>
</dbReference>
<feature type="domain" description="SAM" evidence="5">
    <location>
        <begin position="537"/>
        <end position="600"/>
    </location>
</feature>
<feature type="repeat" description="ANK" evidence="3">
    <location>
        <begin position="40"/>
        <end position="73"/>
    </location>
</feature>
<dbReference type="Gene3D" id="1.25.40.20">
    <property type="entry name" value="Ankyrin repeat-containing domain"/>
    <property type="match status" value="2"/>
</dbReference>
<feature type="compositionally biased region" description="Basic and acidic residues" evidence="4">
    <location>
        <begin position="157"/>
        <end position="193"/>
    </location>
</feature>
<dbReference type="InterPro" id="IPR001660">
    <property type="entry name" value="SAM"/>
</dbReference>
<dbReference type="OrthoDB" id="7464126at2759"/>
<name>A0A267F2U1_9PLAT</name>
<dbReference type="SUPFAM" id="SSF47769">
    <property type="entry name" value="SAM/Pointed domain"/>
    <property type="match status" value="1"/>
</dbReference>
<dbReference type="STRING" id="282301.A0A267F2U1"/>
<proteinExistence type="predicted"/>
<dbReference type="PROSITE" id="PS50105">
    <property type="entry name" value="SAM_DOMAIN"/>
    <property type="match status" value="1"/>
</dbReference>
<dbReference type="SMART" id="SM00454">
    <property type="entry name" value="SAM"/>
    <property type="match status" value="1"/>
</dbReference>
<feature type="compositionally biased region" description="Pro residues" evidence="4">
    <location>
        <begin position="420"/>
        <end position="436"/>
    </location>
</feature>
<dbReference type="InterPro" id="IPR002110">
    <property type="entry name" value="Ankyrin_rpt"/>
</dbReference>
<dbReference type="Pfam" id="PF12796">
    <property type="entry name" value="Ank_2"/>
    <property type="match status" value="1"/>
</dbReference>
<dbReference type="InterPro" id="IPR013761">
    <property type="entry name" value="SAM/pointed_sf"/>
</dbReference>
<evidence type="ECO:0000313" key="7">
    <source>
        <dbReference type="Proteomes" id="UP000215902"/>
    </source>
</evidence>
<dbReference type="PANTHER" id="PTHR24161:SF124">
    <property type="entry name" value="TRANSIENT RECEPTOR POTENTIAL CHANNEL PYREXIA"/>
    <property type="match status" value="1"/>
</dbReference>
<dbReference type="PROSITE" id="PS50088">
    <property type="entry name" value="ANK_REPEAT"/>
    <property type="match status" value="1"/>
</dbReference>
<dbReference type="InterPro" id="IPR036770">
    <property type="entry name" value="Ankyrin_rpt-contain_sf"/>
</dbReference>
<organism evidence="6 7">
    <name type="scientific">Macrostomum lignano</name>
    <dbReference type="NCBI Taxonomy" id="282301"/>
    <lineage>
        <taxon>Eukaryota</taxon>
        <taxon>Metazoa</taxon>
        <taxon>Spiralia</taxon>
        <taxon>Lophotrochozoa</taxon>
        <taxon>Platyhelminthes</taxon>
        <taxon>Rhabditophora</taxon>
        <taxon>Macrostomorpha</taxon>
        <taxon>Macrostomida</taxon>
        <taxon>Macrostomidae</taxon>
        <taxon>Macrostomum</taxon>
    </lineage>
</organism>